<feature type="repeat" description="ANK" evidence="3">
    <location>
        <begin position="115"/>
        <end position="147"/>
    </location>
</feature>
<dbReference type="PANTHER" id="PTHR24201">
    <property type="entry name" value="ANK_REP_REGION DOMAIN-CONTAINING PROTEIN"/>
    <property type="match status" value="1"/>
</dbReference>
<dbReference type="InterPro" id="IPR036770">
    <property type="entry name" value="Ankyrin_rpt-contain_sf"/>
</dbReference>
<dbReference type="InterPro" id="IPR050776">
    <property type="entry name" value="Ank_Repeat/CDKN_Inhibitor"/>
</dbReference>
<evidence type="ECO:0000313" key="4">
    <source>
        <dbReference type="EMBL" id="KAL1880303.1"/>
    </source>
</evidence>
<gene>
    <name evidence="4" type="ORF">Plec18167_003706</name>
</gene>
<evidence type="ECO:0000313" key="5">
    <source>
        <dbReference type="Proteomes" id="UP001583193"/>
    </source>
</evidence>
<reference evidence="4 5" key="1">
    <citation type="journal article" date="2024" name="IMA Fungus">
        <title>IMA Genome - F19 : A genome assembly and annotation guide to empower mycologists, including annotated draft genome sequences of Ceratocystis pirilliformis, Diaporthe australafricana, Fusarium ophioides, Paecilomyces lecythidis, and Sporothrix stenoceras.</title>
        <authorList>
            <person name="Aylward J."/>
            <person name="Wilson A.M."/>
            <person name="Visagie C.M."/>
            <person name="Spraker J."/>
            <person name="Barnes I."/>
            <person name="Buitendag C."/>
            <person name="Ceriani C."/>
            <person name="Del Mar Angel L."/>
            <person name="du Plessis D."/>
            <person name="Fuchs T."/>
            <person name="Gasser K."/>
            <person name="Kramer D."/>
            <person name="Li W."/>
            <person name="Munsamy K."/>
            <person name="Piso A."/>
            <person name="Price J.L."/>
            <person name="Sonnekus B."/>
            <person name="Thomas C."/>
            <person name="van der Nest A."/>
            <person name="van Dijk A."/>
            <person name="van Heerden A."/>
            <person name="van Vuuren N."/>
            <person name="Yilmaz N."/>
            <person name="Duong T.A."/>
            <person name="van der Merwe N.A."/>
            <person name="Wingfield M.J."/>
            <person name="Wingfield B.D."/>
        </authorList>
    </citation>
    <scope>NUCLEOTIDE SEQUENCE [LARGE SCALE GENOMIC DNA]</scope>
    <source>
        <strain evidence="4 5">CMW 18167</strain>
    </source>
</reference>
<feature type="repeat" description="ANK" evidence="3">
    <location>
        <begin position="81"/>
        <end position="109"/>
    </location>
</feature>
<keyword evidence="2 3" id="KW-0040">ANK repeat</keyword>
<evidence type="ECO:0008006" key="6">
    <source>
        <dbReference type="Google" id="ProtNLM"/>
    </source>
</evidence>
<proteinExistence type="predicted"/>
<dbReference type="SUPFAM" id="SSF48403">
    <property type="entry name" value="Ankyrin repeat"/>
    <property type="match status" value="1"/>
</dbReference>
<keyword evidence="1" id="KW-0677">Repeat</keyword>
<sequence>MEHGIYPDSFPMWEPLGTAVRNNDVAMIQLLCTAGAAPRIRRQHVFDEVRRVPLWDPERIPILNMLLTHGADSECFIADEKKGFPLVSAAMRGSLDAVNLLVQHGANVNNYVPGYNGTALQAARTHGHSDVAQRLIQLGADPNSILRESIATTFFQFDYGLHPDDLETIGDFFENIPWIGLRPTYSRDISLQKVAMEGWIPVAIMLLQHGADVAATFEGRTAIDCAAERGRFDMLQLLLNAYQGSENLRNVCDRAASYAQKQGHVEISEWLQEYAVSD</sequence>
<dbReference type="PROSITE" id="PS50297">
    <property type="entry name" value="ANK_REP_REGION"/>
    <property type="match status" value="2"/>
</dbReference>
<dbReference type="Gene3D" id="1.25.40.20">
    <property type="entry name" value="Ankyrin repeat-containing domain"/>
    <property type="match status" value="2"/>
</dbReference>
<evidence type="ECO:0000256" key="3">
    <source>
        <dbReference type="PROSITE-ProRule" id="PRU00023"/>
    </source>
</evidence>
<dbReference type="PROSITE" id="PS50088">
    <property type="entry name" value="ANK_REPEAT"/>
    <property type="match status" value="2"/>
</dbReference>
<protein>
    <recommendedName>
        <fullName evidence="6">Ankyrin</fullName>
    </recommendedName>
</protein>
<name>A0ABR3XXH3_9EURO</name>
<keyword evidence="5" id="KW-1185">Reference proteome</keyword>
<dbReference type="InterPro" id="IPR002110">
    <property type="entry name" value="Ankyrin_rpt"/>
</dbReference>
<organism evidence="4 5">
    <name type="scientific">Paecilomyces lecythidis</name>
    <dbReference type="NCBI Taxonomy" id="3004212"/>
    <lineage>
        <taxon>Eukaryota</taxon>
        <taxon>Fungi</taxon>
        <taxon>Dikarya</taxon>
        <taxon>Ascomycota</taxon>
        <taxon>Pezizomycotina</taxon>
        <taxon>Eurotiomycetes</taxon>
        <taxon>Eurotiomycetidae</taxon>
        <taxon>Eurotiales</taxon>
        <taxon>Thermoascaceae</taxon>
        <taxon>Paecilomyces</taxon>
    </lineage>
</organism>
<accession>A0ABR3XXH3</accession>
<evidence type="ECO:0000256" key="1">
    <source>
        <dbReference type="ARBA" id="ARBA00022737"/>
    </source>
</evidence>
<dbReference type="Proteomes" id="UP001583193">
    <property type="component" value="Unassembled WGS sequence"/>
</dbReference>
<evidence type="ECO:0000256" key="2">
    <source>
        <dbReference type="ARBA" id="ARBA00023043"/>
    </source>
</evidence>
<dbReference type="Pfam" id="PF13637">
    <property type="entry name" value="Ank_4"/>
    <property type="match status" value="1"/>
</dbReference>
<dbReference type="SMART" id="SM00248">
    <property type="entry name" value="ANK"/>
    <property type="match status" value="5"/>
</dbReference>
<comment type="caution">
    <text evidence="4">The sequence shown here is derived from an EMBL/GenBank/DDBJ whole genome shotgun (WGS) entry which is preliminary data.</text>
</comment>
<dbReference type="EMBL" id="JAVDPF010000009">
    <property type="protein sequence ID" value="KAL1880303.1"/>
    <property type="molecule type" value="Genomic_DNA"/>
</dbReference>
<dbReference type="Pfam" id="PF12796">
    <property type="entry name" value="Ank_2"/>
    <property type="match status" value="1"/>
</dbReference>